<reference evidence="4" key="1">
    <citation type="submission" date="2016-04" db="UniProtKB">
        <authorList>
            <consortium name="WormBaseParasite"/>
        </authorList>
    </citation>
    <scope>IDENTIFICATION</scope>
</reference>
<dbReference type="Proteomes" id="UP000050640">
    <property type="component" value="Unplaced"/>
</dbReference>
<feature type="compositionally biased region" description="Polar residues" evidence="1">
    <location>
        <begin position="34"/>
        <end position="47"/>
    </location>
</feature>
<dbReference type="AlphaFoldDB" id="A0A0R3RXY9"/>
<evidence type="ECO:0000313" key="4">
    <source>
        <dbReference type="WBParaSite" id="EEL_0000712101-mRNA-1"/>
    </source>
</evidence>
<feature type="compositionally biased region" description="Basic and acidic residues" evidence="1">
    <location>
        <begin position="23"/>
        <end position="33"/>
    </location>
</feature>
<accession>A0A0R3RXY9</accession>
<dbReference type="Gene3D" id="2.20.100.10">
    <property type="entry name" value="Thrombospondin type-1 (TSP1) repeat"/>
    <property type="match status" value="1"/>
</dbReference>
<evidence type="ECO:0000313" key="3">
    <source>
        <dbReference type="Proteomes" id="UP000050640"/>
    </source>
</evidence>
<protein>
    <submittedName>
        <fullName evidence="4">TSP1_CCN domain-containing protein</fullName>
    </submittedName>
</protein>
<feature type="region of interest" description="Disordered" evidence="1">
    <location>
        <begin position="1"/>
        <end position="55"/>
    </location>
</feature>
<sequence length="278" mass="31280">MDSALSSSPSRTAGTGSYRLNRPKKDLSSKQEKTNSPAQEKSPQNERSPIPSITDIEKKSEQVPEMFSISTGEATEELSDISELEGTMSKSIKSTRLATLIYHILPFIRNKKVRLMLIVNFFATVINMLLLLVLITFIIWSIVLSVHIRSASGIMKFPCLFTYLEWSDCSSTCRIFGQDYPRRIRRVNKSSIIQARNGGKPECPVNLADQVDSAPCNTYLCPTNLSHYRFSELCHYNDANLRNEGGCFRIRDVPLDDRLIIIDTSLTETCDCSSSVHL</sequence>
<evidence type="ECO:0000256" key="2">
    <source>
        <dbReference type="SAM" id="Phobius"/>
    </source>
</evidence>
<keyword evidence="2" id="KW-1133">Transmembrane helix</keyword>
<feature type="compositionally biased region" description="Polar residues" evidence="1">
    <location>
        <begin position="1"/>
        <end position="15"/>
    </location>
</feature>
<keyword evidence="3" id="KW-1185">Reference proteome</keyword>
<name>A0A0R3RXY9_9BILA</name>
<evidence type="ECO:0000256" key="1">
    <source>
        <dbReference type="SAM" id="MobiDB-lite"/>
    </source>
</evidence>
<dbReference type="InterPro" id="IPR036383">
    <property type="entry name" value="TSP1_rpt_sf"/>
</dbReference>
<dbReference type="STRING" id="1147741.A0A0R3RXY9"/>
<keyword evidence="2" id="KW-0812">Transmembrane</keyword>
<proteinExistence type="predicted"/>
<organism evidence="3 4">
    <name type="scientific">Elaeophora elaphi</name>
    <dbReference type="NCBI Taxonomy" id="1147741"/>
    <lineage>
        <taxon>Eukaryota</taxon>
        <taxon>Metazoa</taxon>
        <taxon>Ecdysozoa</taxon>
        <taxon>Nematoda</taxon>
        <taxon>Chromadorea</taxon>
        <taxon>Rhabditida</taxon>
        <taxon>Spirurina</taxon>
        <taxon>Spiruromorpha</taxon>
        <taxon>Filarioidea</taxon>
        <taxon>Onchocercidae</taxon>
        <taxon>Elaeophora</taxon>
    </lineage>
</organism>
<feature type="transmembrane region" description="Helical" evidence="2">
    <location>
        <begin position="117"/>
        <end position="143"/>
    </location>
</feature>
<dbReference type="WBParaSite" id="EEL_0000712101-mRNA-1">
    <property type="protein sequence ID" value="EEL_0000712101-mRNA-1"/>
    <property type="gene ID" value="EEL_0000712101"/>
</dbReference>
<keyword evidence="2" id="KW-0472">Membrane</keyword>